<feature type="domain" description="Yippee" evidence="5">
    <location>
        <begin position="1"/>
        <end position="85"/>
    </location>
</feature>
<name>A0A8K0WLF6_9HYPO</name>
<keyword evidence="7" id="KW-1185">Reference proteome</keyword>
<evidence type="ECO:0000256" key="1">
    <source>
        <dbReference type="ARBA" id="ARBA00005613"/>
    </source>
</evidence>
<dbReference type="Proteomes" id="UP000813444">
    <property type="component" value="Unassembled WGS sequence"/>
</dbReference>
<dbReference type="GO" id="GO:0046872">
    <property type="term" value="F:metal ion binding"/>
    <property type="evidence" value="ECO:0007669"/>
    <property type="project" value="UniProtKB-KW"/>
</dbReference>
<accession>A0A8K0WLF6</accession>
<keyword evidence="2" id="KW-0479">Metal-binding</keyword>
<comment type="caution">
    <text evidence="6">The sequence shown here is derived from an EMBL/GenBank/DDBJ whole genome shotgun (WGS) entry which is preliminary data.</text>
</comment>
<reference evidence="6" key="1">
    <citation type="journal article" date="2021" name="Nat. Commun.">
        <title>Genetic determinants of endophytism in the Arabidopsis root mycobiome.</title>
        <authorList>
            <person name="Mesny F."/>
            <person name="Miyauchi S."/>
            <person name="Thiergart T."/>
            <person name="Pickel B."/>
            <person name="Atanasova L."/>
            <person name="Karlsson M."/>
            <person name="Huettel B."/>
            <person name="Barry K.W."/>
            <person name="Haridas S."/>
            <person name="Chen C."/>
            <person name="Bauer D."/>
            <person name="Andreopoulos W."/>
            <person name="Pangilinan J."/>
            <person name="LaButti K."/>
            <person name="Riley R."/>
            <person name="Lipzen A."/>
            <person name="Clum A."/>
            <person name="Drula E."/>
            <person name="Henrissat B."/>
            <person name="Kohler A."/>
            <person name="Grigoriev I.V."/>
            <person name="Martin F.M."/>
            <person name="Hacquard S."/>
        </authorList>
    </citation>
    <scope>NUCLEOTIDE SEQUENCE</scope>
    <source>
        <strain evidence="6">MPI-CAGE-CH-0235</strain>
    </source>
</reference>
<protein>
    <recommendedName>
        <fullName evidence="4">Protein yippee-like</fullName>
    </recommendedName>
</protein>
<dbReference type="PANTHER" id="PTHR13848">
    <property type="entry name" value="PROTEIN YIPPEE-LIKE CG15309-RELATED"/>
    <property type="match status" value="1"/>
</dbReference>
<dbReference type="EMBL" id="JAGPNK010000015">
    <property type="protein sequence ID" value="KAH7308659.1"/>
    <property type="molecule type" value="Genomic_DNA"/>
</dbReference>
<dbReference type="AlphaFoldDB" id="A0A8K0WLF6"/>
<dbReference type="PROSITE" id="PS51792">
    <property type="entry name" value="YIPPEE"/>
    <property type="match status" value="1"/>
</dbReference>
<comment type="similarity">
    <text evidence="1 4">Belongs to the yippee family.</text>
</comment>
<evidence type="ECO:0000256" key="3">
    <source>
        <dbReference type="ARBA" id="ARBA00022833"/>
    </source>
</evidence>
<dbReference type="InterPro" id="IPR034751">
    <property type="entry name" value="Yippee"/>
</dbReference>
<dbReference type="Pfam" id="PF03226">
    <property type="entry name" value="Yippee-Mis18"/>
    <property type="match status" value="1"/>
</dbReference>
<gene>
    <name evidence="6" type="ORF">B0I35DRAFT_442379</name>
</gene>
<organism evidence="6 7">
    <name type="scientific">Stachybotrys elegans</name>
    <dbReference type="NCBI Taxonomy" id="80388"/>
    <lineage>
        <taxon>Eukaryota</taxon>
        <taxon>Fungi</taxon>
        <taxon>Dikarya</taxon>
        <taxon>Ascomycota</taxon>
        <taxon>Pezizomycotina</taxon>
        <taxon>Sordariomycetes</taxon>
        <taxon>Hypocreomycetidae</taxon>
        <taxon>Hypocreales</taxon>
        <taxon>Stachybotryaceae</taxon>
        <taxon>Stachybotrys</taxon>
    </lineage>
</organism>
<evidence type="ECO:0000259" key="5">
    <source>
        <dbReference type="PROSITE" id="PS51792"/>
    </source>
</evidence>
<keyword evidence="3" id="KW-0862">Zinc</keyword>
<evidence type="ECO:0000313" key="6">
    <source>
        <dbReference type="EMBL" id="KAH7308659.1"/>
    </source>
</evidence>
<sequence>MTAASNLWQNFRGHHGKAYLFHKAVNIDIAGPEEMNMTTGRHIVRNVICRRCKEIVGWKFDKAFEPSEKYKEGKLILEAELICAI</sequence>
<dbReference type="OrthoDB" id="6407410at2759"/>
<evidence type="ECO:0000256" key="2">
    <source>
        <dbReference type="ARBA" id="ARBA00022723"/>
    </source>
</evidence>
<proteinExistence type="inferred from homology"/>
<evidence type="ECO:0000313" key="7">
    <source>
        <dbReference type="Proteomes" id="UP000813444"/>
    </source>
</evidence>
<dbReference type="InterPro" id="IPR004910">
    <property type="entry name" value="Yippee/Mis18/Cereblon"/>
</dbReference>
<evidence type="ECO:0000256" key="4">
    <source>
        <dbReference type="RuleBase" id="RU110713"/>
    </source>
</evidence>
<dbReference type="InterPro" id="IPR039058">
    <property type="entry name" value="Yippee_fam"/>
</dbReference>